<gene>
    <name evidence="5" type="ORF">EZJ58_4432</name>
</gene>
<dbReference type="PANTHER" id="PTHR30061">
    <property type="entry name" value="MALTOSE-BINDING PERIPLASMIC PROTEIN"/>
    <property type="match status" value="1"/>
</dbReference>
<dbReference type="Proteomes" id="UP000294555">
    <property type="component" value="Unassembled WGS sequence"/>
</dbReference>
<evidence type="ECO:0000256" key="1">
    <source>
        <dbReference type="ARBA" id="ARBA00008520"/>
    </source>
</evidence>
<dbReference type="GO" id="GO:0015768">
    <property type="term" value="P:maltose transport"/>
    <property type="evidence" value="ECO:0007669"/>
    <property type="project" value="TreeGrafter"/>
</dbReference>
<dbReference type="SUPFAM" id="SSF53850">
    <property type="entry name" value="Periplasmic binding protein-like II"/>
    <property type="match status" value="1"/>
</dbReference>
<feature type="signal peptide" evidence="4">
    <location>
        <begin position="1"/>
        <end position="26"/>
    </location>
</feature>
<keyword evidence="3 4" id="KW-0732">Signal</keyword>
<evidence type="ECO:0000256" key="2">
    <source>
        <dbReference type="ARBA" id="ARBA00022448"/>
    </source>
</evidence>
<dbReference type="Pfam" id="PF01547">
    <property type="entry name" value="SBP_bac_1"/>
    <property type="match status" value="1"/>
</dbReference>
<dbReference type="InterPro" id="IPR006059">
    <property type="entry name" value="SBP"/>
</dbReference>
<protein>
    <submittedName>
        <fullName evidence="5">Carbohydrate ABC transporter substrate-binding protein (CUT1 family)</fullName>
    </submittedName>
</protein>
<dbReference type="GO" id="GO:0055052">
    <property type="term" value="C:ATP-binding cassette (ABC) transporter complex, substrate-binding subunit-containing"/>
    <property type="evidence" value="ECO:0007669"/>
    <property type="project" value="TreeGrafter"/>
</dbReference>
<proteinExistence type="inferred from homology"/>
<keyword evidence="6" id="KW-1185">Reference proteome</keyword>
<organism evidence="5 6">
    <name type="scientific">Sodalis ligni</name>
    <dbReference type="NCBI Taxonomy" id="2697027"/>
    <lineage>
        <taxon>Bacteria</taxon>
        <taxon>Pseudomonadati</taxon>
        <taxon>Pseudomonadota</taxon>
        <taxon>Gammaproteobacteria</taxon>
        <taxon>Enterobacterales</taxon>
        <taxon>Bruguierivoracaceae</taxon>
        <taxon>Sodalis</taxon>
    </lineage>
</organism>
<keyword evidence="2" id="KW-0813">Transport</keyword>
<comment type="caution">
    <text evidence="5">The sequence shown here is derived from an EMBL/GenBank/DDBJ whole genome shotgun (WGS) entry which is preliminary data.</text>
</comment>
<dbReference type="Gene3D" id="3.40.190.10">
    <property type="entry name" value="Periplasmic binding protein-like II"/>
    <property type="match status" value="1"/>
</dbReference>
<reference evidence="5 6" key="1">
    <citation type="submission" date="2019-02" db="EMBL/GenBank/DDBJ databases">
        <title>Investigation of anaerobic lignin degradation for improved lignocellulosic biofuels.</title>
        <authorList>
            <person name="Deangelis K."/>
        </authorList>
    </citation>
    <scope>NUCLEOTIDE SEQUENCE [LARGE SCALE GENOMIC DNA]</scope>
    <source>
        <strain evidence="5 6">159R</strain>
    </source>
</reference>
<dbReference type="GO" id="GO:0042956">
    <property type="term" value="P:maltodextrin transmembrane transport"/>
    <property type="evidence" value="ECO:0007669"/>
    <property type="project" value="TreeGrafter"/>
</dbReference>
<name>A0A4R1NGN8_9GAMM</name>
<comment type="similarity">
    <text evidence="1">Belongs to the bacterial solute-binding protein 1 family.</text>
</comment>
<dbReference type="AlphaFoldDB" id="A0A4R1NGN8"/>
<evidence type="ECO:0000256" key="3">
    <source>
        <dbReference type="ARBA" id="ARBA00022729"/>
    </source>
</evidence>
<accession>A0A4R1NGN8</accession>
<evidence type="ECO:0000313" key="5">
    <source>
        <dbReference type="EMBL" id="TCL06197.1"/>
    </source>
</evidence>
<sequence>MLIFSPKGIGAILSVAVAALTQPCAAQEQAKTTVTFLTAERPDTFAPAIALFERQHKNIHIEYQQVPFDNLSAQVAARIGSGDKDLDLYAVDVPRVTELASKSYLAPLEDERAKLENIAGDKAIQAVSYQGKIYAYPLWTSTQIMYFNRDLLNAAHIPFPSADPARRLTWQQLVGQAQQAQQAGAPWGFSFEQVDRYYQLLSLYISYGAGSGLKGNDALTADLTSGGWQQVSDWYRSLYIKHIAPRGVTPEQTPDLFGDGKVAFFVGGPWNIGRFNKVASLHYGVAPMPYFAGGSPSTPTDSWAVGINPHSAHAREAKLFAEFISIDPEGSYSTVINNPLPPVNNVAFKRYIGNLSTMDSKIGPISSIVSYELAHTAVSRPRTKGYVIFETIIDRAFSDIRNGADSKQTLERAQLRLNRSFARIK</sequence>
<dbReference type="GO" id="GO:1901982">
    <property type="term" value="F:maltose binding"/>
    <property type="evidence" value="ECO:0007669"/>
    <property type="project" value="TreeGrafter"/>
</dbReference>
<evidence type="ECO:0000256" key="4">
    <source>
        <dbReference type="SAM" id="SignalP"/>
    </source>
</evidence>
<feature type="chain" id="PRO_5020687630" evidence="4">
    <location>
        <begin position="27"/>
        <end position="425"/>
    </location>
</feature>
<dbReference type="EMBL" id="SJOI01000001">
    <property type="protein sequence ID" value="TCL06197.1"/>
    <property type="molecule type" value="Genomic_DNA"/>
</dbReference>
<dbReference type="PANTHER" id="PTHR30061:SF50">
    <property type="entry name" value="MALTOSE_MALTODEXTRIN-BINDING PERIPLASMIC PROTEIN"/>
    <property type="match status" value="1"/>
</dbReference>
<dbReference type="RefSeq" id="WP_165934220.1">
    <property type="nucleotide sequence ID" value="NZ_SJOI01000001.1"/>
</dbReference>
<dbReference type="GO" id="GO:0030313">
    <property type="term" value="C:cell envelope"/>
    <property type="evidence" value="ECO:0007669"/>
    <property type="project" value="UniProtKB-ARBA"/>
</dbReference>
<evidence type="ECO:0000313" key="6">
    <source>
        <dbReference type="Proteomes" id="UP000294555"/>
    </source>
</evidence>